<evidence type="ECO:0000256" key="1">
    <source>
        <dbReference type="SAM" id="MobiDB-lite"/>
    </source>
</evidence>
<evidence type="ECO:0000313" key="2">
    <source>
        <dbReference type="EMBL" id="CBY12861.1"/>
    </source>
</evidence>
<protein>
    <recommendedName>
        <fullName evidence="4">Fibronectin type-III domain-containing protein</fullName>
    </recommendedName>
</protein>
<keyword evidence="3" id="KW-1185">Reference proteome</keyword>
<feature type="compositionally biased region" description="Acidic residues" evidence="1">
    <location>
        <begin position="265"/>
        <end position="274"/>
    </location>
</feature>
<dbReference type="Proteomes" id="UP000001307">
    <property type="component" value="Unassembled WGS sequence"/>
</dbReference>
<dbReference type="AlphaFoldDB" id="E4XSZ9"/>
<proteinExistence type="predicted"/>
<dbReference type="InParanoid" id="E4XSZ9"/>
<evidence type="ECO:0008006" key="4">
    <source>
        <dbReference type="Google" id="ProtNLM"/>
    </source>
</evidence>
<name>E4XSZ9_OIKDI</name>
<reference evidence="2 3" key="1">
    <citation type="journal article" date="2010" name="Science">
        <title>Plasticity of animal genome architecture unmasked by rapid evolution of a pelagic tunicate.</title>
        <authorList>
            <person name="Denoeud F."/>
            <person name="Henriet S."/>
            <person name="Mungpakdee S."/>
            <person name="Aury J.M."/>
            <person name="Da Silva C."/>
            <person name="Brinkmann H."/>
            <person name="Mikhaleva J."/>
            <person name="Olsen L.C."/>
            <person name="Jubin C."/>
            <person name="Canestro C."/>
            <person name="Bouquet J.M."/>
            <person name="Danks G."/>
            <person name="Poulain J."/>
            <person name="Campsteijn C."/>
            <person name="Adamski M."/>
            <person name="Cross I."/>
            <person name="Yadetie F."/>
            <person name="Muffato M."/>
            <person name="Louis A."/>
            <person name="Butcher S."/>
            <person name="Tsagkogeorga G."/>
            <person name="Konrad A."/>
            <person name="Singh S."/>
            <person name="Jensen M.F."/>
            <person name="Cong E.H."/>
            <person name="Eikeseth-Otteraa H."/>
            <person name="Noel B."/>
            <person name="Anthouard V."/>
            <person name="Porcel B.M."/>
            <person name="Kachouri-Lafond R."/>
            <person name="Nishino A."/>
            <person name="Ugolini M."/>
            <person name="Chourrout P."/>
            <person name="Nishida H."/>
            <person name="Aasland R."/>
            <person name="Huzurbazar S."/>
            <person name="Westhof E."/>
            <person name="Delsuc F."/>
            <person name="Lehrach H."/>
            <person name="Reinhardt R."/>
            <person name="Weissenbach J."/>
            <person name="Roy S.W."/>
            <person name="Artiguenave F."/>
            <person name="Postlethwait J.H."/>
            <person name="Manak J.R."/>
            <person name="Thompson E.M."/>
            <person name="Jaillon O."/>
            <person name="Du Pasquier L."/>
            <person name="Boudinot P."/>
            <person name="Liberles D.A."/>
            <person name="Volff J.N."/>
            <person name="Philippe H."/>
            <person name="Lenhard B."/>
            <person name="Roest Crollius H."/>
            <person name="Wincker P."/>
            <person name="Chourrout D."/>
        </authorList>
    </citation>
    <scope>NUCLEOTIDE SEQUENCE [LARGE SCALE GENOMIC DNA]</scope>
</reference>
<sequence>MHVCKVVVTCSARNLLNDKEVIQSFPLSFTRFPDFECKTITNDLLRLTDPVQVSCIPANSRDKLLVRWYPSPSEKLSGGGLVKKLEKSKNDFKASSSGNVFLPPNVPYVALVAVVSEDGDVLKKAEFFTPVKETIRETRTATIEDGERGVGGKWIAVNNPFSEERVGANSISFWKFHQTSHQFTRLDNSSEEKLTDNKEEEDLYSKIDEPTEGPSVIAVQSETAADTRAEFTYKVHIQPIAEQQDTSQIPAGPSTHPPITCSSESEIDESEEENNSSANLNEQAPILR</sequence>
<evidence type="ECO:0000313" key="3">
    <source>
        <dbReference type="Proteomes" id="UP000001307"/>
    </source>
</evidence>
<feature type="compositionally biased region" description="Basic and acidic residues" evidence="1">
    <location>
        <begin position="188"/>
        <end position="209"/>
    </location>
</feature>
<feature type="region of interest" description="Disordered" evidence="1">
    <location>
        <begin position="186"/>
        <end position="212"/>
    </location>
</feature>
<organism evidence="2 3">
    <name type="scientific">Oikopleura dioica</name>
    <name type="common">Tunicate</name>
    <dbReference type="NCBI Taxonomy" id="34765"/>
    <lineage>
        <taxon>Eukaryota</taxon>
        <taxon>Metazoa</taxon>
        <taxon>Chordata</taxon>
        <taxon>Tunicata</taxon>
        <taxon>Appendicularia</taxon>
        <taxon>Copelata</taxon>
        <taxon>Oikopleuridae</taxon>
        <taxon>Oikopleura</taxon>
    </lineage>
</organism>
<accession>E4XSZ9</accession>
<gene>
    <name evidence="2" type="ORF">GSOID_T00002925001</name>
</gene>
<dbReference type="EMBL" id="FN653144">
    <property type="protein sequence ID" value="CBY12861.1"/>
    <property type="molecule type" value="Genomic_DNA"/>
</dbReference>
<feature type="region of interest" description="Disordered" evidence="1">
    <location>
        <begin position="241"/>
        <end position="288"/>
    </location>
</feature>